<protein>
    <submittedName>
        <fullName evidence="2">Uncharacterized protein</fullName>
    </submittedName>
</protein>
<name>A0A916LI92_MYCTX</name>
<dbReference type="AlphaFoldDB" id="A0A916LI92"/>
<dbReference type="EMBL" id="CSBK01004117">
    <property type="protein sequence ID" value="CPB57493.1"/>
    <property type="molecule type" value="Genomic_DNA"/>
</dbReference>
<sequence>MYSWRGRLNTSSVEACSTTRPARMTRTSSAICRITARSWLMNKYVKPRSACRSASRSRICACTNTSSADTASSHTNTSGRSASARAIATRCR</sequence>
<accession>A0A916LI92</accession>
<comment type="caution">
    <text evidence="2">The sequence shown here is derived from an EMBL/GenBank/DDBJ whole genome shotgun (WGS) entry which is preliminary data.</text>
</comment>
<evidence type="ECO:0000313" key="3">
    <source>
        <dbReference type="Proteomes" id="UP000039021"/>
    </source>
</evidence>
<proteinExistence type="predicted"/>
<dbReference type="Proteomes" id="UP000039021">
    <property type="component" value="Unassembled WGS sequence"/>
</dbReference>
<evidence type="ECO:0000313" key="2">
    <source>
        <dbReference type="EMBL" id="CPB57493.1"/>
    </source>
</evidence>
<reference evidence="3" key="1">
    <citation type="submission" date="2015-03" db="EMBL/GenBank/DDBJ databases">
        <authorList>
            <consortium name="Pathogen Informatics"/>
        </authorList>
    </citation>
    <scope>NUCLEOTIDE SEQUENCE [LARGE SCALE GENOMIC DNA]</scope>
    <source>
        <strain evidence="3">N09902308</strain>
    </source>
</reference>
<evidence type="ECO:0000256" key="1">
    <source>
        <dbReference type="SAM" id="MobiDB-lite"/>
    </source>
</evidence>
<organism evidence="2 3">
    <name type="scientific">Mycobacterium tuberculosis</name>
    <dbReference type="NCBI Taxonomy" id="1773"/>
    <lineage>
        <taxon>Bacteria</taxon>
        <taxon>Bacillati</taxon>
        <taxon>Actinomycetota</taxon>
        <taxon>Actinomycetes</taxon>
        <taxon>Mycobacteriales</taxon>
        <taxon>Mycobacteriaceae</taxon>
        <taxon>Mycobacterium</taxon>
        <taxon>Mycobacterium tuberculosis complex</taxon>
    </lineage>
</organism>
<gene>
    <name evidence="2" type="ORF">ERS007739_05317</name>
</gene>
<feature type="compositionally biased region" description="Polar residues" evidence="1">
    <location>
        <begin position="64"/>
        <end position="81"/>
    </location>
</feature>
<feature type="region of interest" description="Disordered" evidence="1">
    <location>
        <begin position="64"/>
        <end position="92"/>
    </location>
</feature>